<protein>
    <recommendedName>
        <fullName evidence="3">Glycosyltransferase family 8 protein</fullName>
    </recommendedName>
</protein>
<accession>A0A6M7UL71</accession>
<evidence type="ECO:0000313" key="1">
    <source>
        <dbReference type="EMBL" id="QKC78819.1"/>
    </source>
</evidence>
<keyword evidence="2" id="KW-1185">Reference proteome</keyword>
<sequence length="309" mass="34916">MTEKRIGVVYLTDGRRDDLTYASVVALGLCHKREIDIHIVQSGFRSVPPPAVLRVLQAKGHRLATHTLSTVHRGLCGHGHITSTAYEKTEAIAAVSGEHDVVCYLDNDTLVMRPLDLAVTAPKTQPLAAVPDLSISTGFDNPAFFENCEKHGLERRYFNSGLIVINVPRWIGSGIPERYDTLIQRHAEFCPYWDGSCIHVDQCAFNIAANRAWETLPVEFNVQKSAFQTRYWDRALIRHYTGPEKFLPARAHRIDRQERSVLGRISRDCGELGLEIPPGYLGWTYWANRLRRNAERSKISRLIGQFLAV</sequence>
<dbReference type="AlphaFoldDB" id="A0A6M7UL71"/>
<dbReference type="InterPro" id="IPR029044">
    <property type="entry name" value="Nucleotide-diphossugar_trans"/>
</dbReference>
<dbReference type="InterPro" id="IPR002495">
    <property type="entry name" value="Glyco_trans_8"/>
</dbReference>
<dbReference type="EMBL" id="CP033361">
    <property type="protein sequence ID" value="QKC78819.1"/>
    <property type="molecule type" value="Genomic_DNA"/>
</dbReference>
<dbReference type="GO" id="GO:0016757">
    <property type="term" value="F:glycosyltransferase activity"/>
    <property type="evidence" value="ECO:0007669"/>
    <property type="project" value="InterPro"/>
</dbReference>
<gene>
    <name evidence="1" type="ORF">EB233_27700</name>
</gene>
<dbReference type="Proteomes" id="UP000503339">
    <property type="component" value="Chromosome"/>
</dbReference>
<dbReference type="SUPFAM" id="SSF53448">
    <property type="entry name" value="Nucleotide-diphospho-sugar transferases"/>
    <property type="match status" value="1"/>
</dbReference>
<name>A0A6M7UL71_9HYPH</name>
<proteinExistence type="predicted"/>
<dbReference type="RefSeq" id="WP_064989254.1">
    <property type="nucleotide sequence ID" value="NZ_CP033361.1"/>
</dbReference>
<reference evidence="1 2" key="1">
    <citation type="submission" date="2018-10" db="EMBL/GenBank/DDBJ databases">
        <authorList>
            <person name="Perry B.J."/>
            <person name="Sullivan J.T."/>
            <person name="Murphy R.J.T."/>
            <person name="Ramsay J.P."/>
            <person name="Ronson C.W."/>
        </authorList>
    </citation>
    <scope>NUCLEOTIDE SEQUENCE [LARGE SCALE GENOMIC DNA]</scope>
    <source>
        <strain evidence="1 2">NZP2014</strain>
    </source>
</reference>
<dbReference type="Pfam" id="PF01501">
    <property type="entry name" value="Glyco_transf_8"/>
    <property type="match status" value="1"/>
</dbReference>
<evidence type="ECO:0000313" key="2">
    <source>
        <dbReference type="Proteomes" id="UP000503339"/>
    </source>
</evidence>
<organism evidence="1 2">
    <name type="scientific">Mesorhizobium erdmanii</name>
    <dbReference type="NCBI Taxonomy" id="1777866"/>
    <lineage>
        <taxon>Bacteria</taxon>
        <taxon>Pseudomonadati</taxon>
        <taxon>Pseudomonadota</taxon>
        <taxon>Alphaproteobacteria</taxon>
        <taxon>Hyphomicrobiales</taxon>
        <taxon>Phyllobacteriaceae</taxon>
        <taxon>Mesorhizobium</taxon>
    </lineage>
</organism>
<evidence type="ECO:0008006" key="3">
    <source>
        <dbReference type="Google" id="ProtNLM"/>
    </source>
</evidence>
<dbReference type="KEGG" id="merd:EB233_27700"/>
<dbReference type="Gene3D" id="3.90.550.10">
    <property type="entry name" value="Spore Coat Polysaccharide Biosynthesis Protein SpsA, Chain A"/>
    <property type="match status" value="1"/>
</dbReference>